<keyword evidence="8" id="KW-1185">Reference proteome</keyword>
<dbReference type="Pfam" id="PF13639">
    <property type="entry name" value="zf-RING_2"/>
    <property type="match status" value="1"/>
</dbReference>
<evidence type="ECO:0000313" key="8">
    <source>
        <dbReference type="Proteomes" id="UP000292447"/>
    </source>
</evidence>
<proteinExistence type="predicted"/>
<name>A0A4P6XJW9_9ASCO</name>
<dbReference type="InterPro" id="IPR011011">
    <property type="entry name" value="Znf_FYVE_PHD"/>
</dbReference>
<dbReference type="SUPFAM" id="SSF57850">
    <property type="entry name" value="RING/U-box"/>
    <property type="match status" value="1"/>
</dbReference>
<evidence type="ECO:0000256" key="2">
    <source>
        <dbReference type="ARBA" id="ARBA00022771"/>
    </source>
</evidence>
<dbReference type="PANTHER" id="PTHR45798">
    <property type="entry name" value="RING-H2 FINGER PROTEIN ATL61-RELATED-RELATED"/>
    <property type="match status" value="1"/>
</dbReference>
<keyword evidence="2 4" id="KW-0863">Zinc-finger</keyword>
<dbReference type="InterPro" id="IPR019786">
    <property type="entry name" value="Zinc_finger_PHD-type_CS"/>
</dbReference>
<sequence>MECPICLEMTGPGTVLGRVQGCSHEYHETCIMQWLSNSNLCPSCRTQFHKIDIIAQGSSEIIRTACVQDKILATDAIDRIPPEFVTPRAYERGFSLNYARDAEALHRGVCLICSSAQYSARNRCMETCIGCAGQFHTACLSNTDGYSWFCPVCDCQQETQAAVARAELRSIIAREAQLRRDSESRPANELRQGRLVLLAGFNSPGTGDHAYLDASSDVLAASEPVLVDTRPQPSRLNGGLLLRKQARELQTLSAEERSAWDVLESARRGESSVSVHALSSDETSQRRRKRPRPRPRAEMRENAETDNIFSAGSMETYESDCVPRPHIGLASTYQSTRIDPPVHPSSRLAGLLRQMQSKRREELTNSPTSDGSSRERMLWETLYKMPDSETDRVRTPLGYATTYEQPKPFHARPLTLEEKQAVQTYVRADLRLFYKPWDTNVRKIHTEAEYRRINQMISRRVYAYILDLCGKYGPQYYEKYFGPDQDPLKQVVGYHVAGWSEHE</sequence>
<dbReference type="AlphaFoldDB" id="A0A4P6XJW9"/>
<dbReference type="InterPro" id="IPR052788">
    <property type="entry name" value="RING-type_E3_ligase_ATL"/>
</dbReference>
<dbReference type="Proteomes" id="UP000292447">
    <property type="component" value="Chromosome I"/>
</dbReference>
<dbReference type="EMBL" id="CP034456">
    <property type="protein sequence ID" value="QBM85951.1"/>
    <property type="molecule type" value="Genomic_DNA"/>
</dbReference>
<organism evidence="7 8">
    <name type="scientific">Metschnikowia aff. pulcherrima</name>
    <dbReference type="NCBI Taxonomy" id="2163413"/>
    <lineage>
        <taxon>Eukaryota</taxon>
        <taxon>Fungi</taxon>
        <taxon>Dikarya</taxon>
        <taxon>Ascomycota</taxon>
        <taxon>Saccharomycotina</taxon>
        <taxon>Pichiomycetes</taxon>
        <taxon>Metschnikowiaceae</taxon>
        <taxon>Metschnikowia</taxon>
    </lineage>
</organism>
<evidence type="ECO:0000256" key="1">
    <source>
        <dbReference type="ARBA" id="ARBA00022723"/>
    </source>
</evidence>
<dbReference type="Gene3D" id="3.30.40.10">
    <property type="entry name" value="Zinc/RING finger domain, C3HC4 (zinc finger)"/>
    <property type="match status" value="2"/>
</dbReference>
<dbReference type="PROSITE" id="PS01359">
    <property type="entry name" value="ZF_PHD_1"/>
    <property type="match status" value="1"/>
</dbReference>
<accession>A0A4P6XJW9</accession>
<evidence type="ECO:0000259" key="6">
    <source>
        <dbReference type="PROSITE" id="PS50089"/>
    </source>
</evidence>
<gene>
    <name evidence="7" type="primary">MPUL0A05820</name>
    <name evidence="7" type="ORF">METSCH_A05820</name>
</gene>
<feature type="domain" description="RING-type" evidence="6">
    <location>
        <begin position="3"/>
        <end position="45"/>
    </location>
</feature>
<dbReference type="PANTHER" id="PTHR45798:SF97">
    <property type="entry name" value="ALCOHOL-SENSITIVE RING FINGER PROTEIN 1"/>
    <property type="match status" value="1"/>
</dbReference>
<feature type="region of interest" description="Disordered" evidence="5">
    <location>
        <begin position="271"/>
        <end position="311"/>
    </location>
</feature>
<protein>
    <submittedName>
        <fullName evidence="7">Ring finger domain-containing protein</fullName>
    </submittedName>
</protein>
<dbReference type="InterPro" id="IPR013083">
    <property type="entry name" value="Znf_RING/FYVE/PHD"/>
</dbReference>
<reference evidence="8" key="1">
    <citation type="submission" date="2019-03" db="EMBL/GenBank/DDBJ databases">
        <title>Snf2 controls pulcherriminic acid biosynthesis and connects pigmentation and antifungal activity of the yeast Metschnikowia pulcherrima.</title>
        <authorList>
            <person name="Gore-Lloyd D."/>
            <person name="Sumann I."/>
            <person name="Brachmann A.O."/>
            <person name="Schneeberger K."/>
            <person name="Ortiz-Merino R.A."/>
            <person name="Moreno-Beltran M."/>
            <person name="Schlaefli M."/>
            <person name="Kirner P."/>
            <person name="Santos Kron A."/>
            <person name="Wolfe K.H."/>
            <person name="Piel J."/>
            <person name="Ahrens C.H."/>
            <person name="Henk D."/>
            <person name="Freimoser F.M."/>
        </authorList>
    </citation>
    <scope>NUCLEOTIDE SEQUENCE [LARGE SCALE GENOMIC DNA]</scope>
    <source>
        <strain evidence="8">APC 1.2</strain>
    </source>
</reference>
<keyword evidence="3" id="KW-0862">Zinc</keyword>
<evidence type="ECO:0000256" key="3">
    <source>
        <dbReference type="ARBA" id="ARBA00022833"/>
    </source>
</evidence>
<dbReference type="PROSITE" id="PS50089">
    <property type="entry name" value="ZF_RING_2"/>
    <property type="match status" value="1"/>
</dbReference>
<dbReference type="InterPro" id="IPR001841">
    <property type="entry name" value="Znf_RING"/>
</dbReference>
<feature type="region of interest" description="Disordered" evidence="5">
    <location>
        <begin position="356"/>
        <end position="376"/>
    </location>
</feature>
<dbReference type="SMART" id="SM00184">
    <property type="entry name" value="RING"/>
    <property type="match status" value="2"/>
</dbReference>
<dbReference type="SUPFAM" id="SSF57903">
    <property type="entry name" value="FYVE/PHD zinc finger"/>
    <property type="match status" value="1"/>
</dbReference>
<evidence type="ECO:0000256" key="4">
    <source>
        <dbReference type="PROSITE-ProRule" id="PRU00175"/>
    </source>
</evidence>
<evidence type="ECO:0000313" key="7">
    <source>
        <dbReference type="EMBL" id="QBM85951.1"/>
    </source>
</evidence>
<evidence type="ECO:0000256" key="5">
    <source>
        <dbReference type="SAM" id="MobiDB-lite"/>
    </source>
</evidence>
<dbReference type="GO" id="GO:0008270">
    <property type="term" value="F:zinc ion binding"/>
    <property type="evidence" value="ECO:0007669"/>
    <property type="project" value="UniProtKB-KW"/>
</dbReference>
<keyword evidence="1" id="KW-0479">Metal-binding</keyword>